<keyword evidence="1" id="KW-0732">Signal</keyword>
<feature type="chain" id="PRO_5024269911" evidence="1">
    <location>
        <begin position="28"/>
        <end position="165"/>
    </location>
</feature>
<evidence type="ECO:0000313" key="4">
    <source>
        <dbReference type="Proteomes" id="UP000314251"/>
    </source>
</evidence>
<evidence type="ECO:0000313" key="3">
    <source>
        <dbReference type="EMBL" id="KAB8163774.1"/>
    </source>
</evidence>
<proteinExistence type="predicted"/>
<sequence length="165" mass="18050">MRRRHAVLAVLVTVGALVALAVPSAGAAEYTSALKIRGIQYDAPGRDNNSCRGGNAHQEYLVIKNYSRTKTVNLRGHVVRDAAGNTFTFTRNHTLQPGDYVRLRGGHGTDSDAGNVVYRNRCTFVWNNDKDTIYLYLPSGARADVHSYTKRGSDPDGNGYVTIHG</sequence>
<dbReference type="OrthoDB" id="3828227at2"/>
<dbReference type="EMBL" id="VDLY02000011">
    <property type="protein sequence ID" value="KAB8163774.1"/>
    <property type="molecule type" value="Genomic_DNA"/>
</dbReference>
<dbReference type="RefSeq" id="WP_139669659.1">
    <property type="nucleotide sequence ID" value="NZ_VDLY02000011.1"/>
</dbReference>
<accession>A0A5N6A4Q9</accession>
<gene>
    <name evidence="3" type="ORF">FH607_017685</name>
</gene>
<comment type="caution">
    <text evidence="3">The sequence shown here is derived from an EMBL/GenBank/DDBJ whole genome shotgun (WGS) entry which is preliminary data.</text>
</comment>
<keyword evidence="4" id="KW-1185">Reference proteome</keyword>
<dbReference type="PROSITE" id="PS51841">
    <property type="entry name" value="LTD"/>
    <property type="match status" value="1"/>
</dbReference>
<protein>
    <submittedName>
        <fullName evidence="3">Lamin tail domain-containing protein</fullName>
    </submittedName>
</protein>
<dbReference type="Proteomes" id="UP000314251">
    <property type="component" value="Unassembled WGS sequence"/>
</dbReference>
<name>A0A5N6A4Q9_9ACTN</name>
<dbReference type="Gene3D" id="2.60.40.1260">
    <property type="entry name" value="Lamin Tail domain"/>
    <property type="match status" value="1"/>
</dbReference>
<organism evidence="3 4">
    <name type="scientific">Streptomyces mimosae</name>
    <dbReference type="NCBI Taxonomy" id="2586635"/>
    <lineage>
        <taxon>Bacteria</taxon>
        <taxon>Bacillati</taxon>
        <taxon>Actinomycetota</taxon>
        <taxon>Actinomycetes</taxon>
        <taxon>Kitasatosporales</taxon>
        <taxon>Streptomycetaceae</taxon>
        <taxon>Streptomyces</taxon>
    </lineage>
</organism>
<evidence type="ECO:0000256" key="1">
    <source>
        <dbReference type="SAM" id="SignalP"/>
    </source>
</evidence>
<feature type="domain" description="LTD" evidence="2">
    <location>
        <begin position="22"/>
        <end position="150"/>
    </location>
</feature>
<reference evidence="3" key="1">
    <citation type="submission" date="2019-10" db="EMBL/GenBank/DDBJ databases">
        <title>Nonomuraea sp. nov., isolated from Phyllanthus amarus.</title>
        <authorList>
            <person name="Klykleung N."/>
            <person name="Tanasupawat S."/>
        </authorList>
    </citation>
    <scope>NUCLEOTIDE SEQUENCE [LARGE SCALE GENOMIC DNA]</scope>
    <source>
        <strain evidence="3">3MP-10</strain>
    </source>
</reference>
<feature type="signal peptide" evidence="1">
    <location>
        <begin position="1"/>
        <end position="27"/>
    </location>
</feature>
<dbReference type="SUPFAM" id="SSF74853">
    <property type="entry name" value="Lamin A/C globular tail domain"/>
    <property type="match status" value="1"/>
</dbReference>
<dbReference type="InterPro" id="IPR001322">
    <property type="entry name" value="Lamin_tail_dom"/>
</dbReference>
<dbReference type="AlphaFoldDB" id="A0A5N6A4Q9"/>
<dbReference type="InterPro" id="IPR036415">
    <property type="entry name" value="Lamin_tail_dom_sf"/>
</dbReference>
<dbReference type="Pfam" id="PF00932">
    <property type="entry name" value="LTD"/>
    <property type="match status" value="1"/>
</dbReference>
<evidence type="ECO:0000259" key="2">
    <source>
        <dbReference type="PROSITE" id="PS51841"/>
    </source>
</evidence>